<organism evidence="1 2">
    <name type="scientific">Gangjinia marincola</name>
    <dbReference type="NCBI Taxonomy" id="578463"/>
    <lineage>
        <taxon>Bacteria</taxon>
        <taxon>Pseudomonadati</taxon>
        <taxon>Bacteroidota</taxon>
        <taxon>Flavobacteriia</taxon>
        <taxon>Flavobacteriales</taxon>
        <taxon>Flavobacteriaceae</taxon>
        <taxon>Gangjinia</taxon>
    </lineage>
</organism>
<accession>A0ABP3XTE3</accession>
<dbReference type="EMBL" id="BAAAFG010000002">
    <property type="protein sequence ID" value="GAA0871236.1"/>
    <property type="molecule type" value="Genomic_DNA"/>
</dbReference>
<evidence type="ECO:0000313" key="2">
    <source>
        <dbReference type="Proteomes" id="UP001500507"/>
    </source>
</evidence>
<protein>
    <submittedName>
        <fullName evidence="1">WbqC family protein</fullName>
    </submittedName>
</protein>
<proteinExistence type="predicted"/>
<keyword evidence="2" id="KW-1185">Reference proteome</keyword>
<dbReference type="Proteomes" id="UP001500507">
    <property type="component" value="Unassembled WGS sequence"/>
</dbReference>
<evidence type="ECO:0000313" key="1">
    <source>
        <dbReference type="EMBL" id="GAA0871236.1"/>
    </source>
</evidence>
<reference evidence="2" key="1">
    <citation type="journal article" date="2019" name="Int. J. Syst. Evol. Microbiol.">
        <title>The Global Catalogue of Microorganisms (GCM) 10K type strain sequencing project: providing services to taxonomists for standard genome sequencing and annotation.</title>
        <authorList>
            <consortium name="The Broad Institute Genomics Platform"/>
            <consortium name="The Broad Institute Genome Sequencing Center for Infectious Disease"/>
            <person name="Wu L."/>
            <person name="Ma J."/>
        </authorList>
    </citation>
    <scope>NUCLEOTIDE SEQUENCE [LARGE SCALE GENOMIC DNA]</scope>
    <source>
        <strain evidence="2">JCM 16082</strain>
    </source>
</reference>
<gene>
    <name evidence="1" type="ORF">GCM10009117_03820</name>
</gene>
<dbReference type="Pfam" id="PF08889">
    <property type="entry name" value="WbqC"/>
    <property type="match status" value="1"/>
</dbReference>
<dbReference type="InterPro" id="IPR014985">
    <property type="entry name" value="WbqC"/>
</dbReference>
<name>A0ABP3XTE3_9FLAO</name>
<comment type="caution">
    <text evidence="1">The sequence shown here is derived from an EMBL/GenBank/DDBJ whole genome shotgun (WGS) entry which is preliminary data.</text>
</comment>
<sequence length="240" mass="28021">MKLAIMQPYFFPYIGYFQLIKSTDKFIFLDDAAFIKKGWINKNRFIVNNNQDYFFSVPLSKPSQNKNLTEIEVSQTEFDHWKIKFFKTLQQRYNNAPYYDEVINLVRAVFKDKGNTIGSLAATSVIQTCEFLDIPHNFSFSSSKHGRNNDLKGQTRILEICKEEGAKCYVNMIGGKSLYDYPYFEKDNVQLSFLNPKFISYNQDRHEFVGGLSILDVLMYNSVEKIKTMLENYTLISNVN</sequence>
<dbReference type="RefSeq" id="WP_343763132.1">
    <property type="nucleotide sequence ID" value="NZ_BAAAFG010000002.1"/>
</dbReference>